<dbReference type="Proteomes" id="UP001597414">
    <property type="component" value="Unassembled WGS sequence"/>
</dbReference>
<dbReference type="Gene3D" id="3.40.50.2000">
    <property type="entry name" value="Glycogen Phosphorylase B"/>
    <property type="match status" value="2"/>
</dbReference>
<organism evidence="2 3">
    <name type="scientific">Shivajiella indica</name>
    <dbReference type="NCBI Taxonomy" id="872115"/>
    <lineage>
        <taxon>Bacteria</taxon>
        <taxon>Pseudomonadati</taxon>
        <taxon>Bacteroidota</taxon>
        <taxon>Cytophagia</taxon>
        <taxon>Cytophagales</taxon>
        <taxon>Cyclobacteriaceae</taxon>
        <taxon>Shivajiella</taxon>
    </lineage>
</organism>
<proteinExistence type="predicted"/>
<accession>A0ABW5BBB5</accession>
<dbReference type="SUPFAM" id="SSF53756">
    <property type="entry name" value="UDP-Glycosyltransferase/glycogen phosphorylase"/>
    <property type="match status" value="1"/>
</dbReference>
<comment type="caution">
    <text evidence="2">The sequence shown here is derived from an EMBL/GenBank/DDBJ whole genome shotgun (WGS) entry which is preliminary data.</text>
</comment>
<keyword evidence="3" id="KW-1185">Reference proteome</keyword>
<dbReference type="Pfam" id="PF06722">
    <property type="entry name" value="EryCIII-like_C"/>
    <property type="match status" value="1"/>
</dbReference>
<dbReference type="InterPro" id="IPR050426">
    <property type="entry name" value="Glycosyltransferase_28"/>
</dbReference>
<name>A0ABW5BBB5_9BACT</name>
<dbReference type="EMBL" id="JBHUIV010000025">
    <property type="protein sequence ID" value="MFD2203352.1"/>
    <property type="molecule type" value="Genomic_DNA"/>
</dbReference>
<gene>
    <name evidence="2" type="ORF">ACFSKV_17365</name>
</gene>
<dbReference type="InterPro" id="IPR010610">
    <property type="entry name" value="EryCIII-like_C"/>
</dbReference>
<dbReference type="PANTHER" id="PTHR48050">
    <property type="entry name" value="STEROL 3-BETA-GLUCOSYLTRANSFERASE"/>
    <property type="match status" value="1"/>
</dbReference>
<dbReference type="PANTHER" id="PTHR48050:SF13">
    <property type="entry name" value="STEROL 3-BETA-GLUCOSYLTRANSFERASE UGT80A2"/>
    <property type="match status" value="1"/>
</dbReference>
<dbReference type="CDD" id="cd03784">
    <property type="entry name" value="GT1_Gtf-like"/>
    <property type="match status" value="1"/>
</dbReference>
<dbReference type="InterPro" id="IPR002213">
    <property type="entry name" value="UDP_glucos_trans"/>
</dbReference>
<sequence length="431" mass="48033">MEKKSNYLFVTIDGGGNIPPVLGLANGLRERGHQVTILTEPCLEPVITSLGLNFISFKEYFTRTDRKEDICKDWNATLFNQPTFDNILFGPAEIVIKETLQAIKKTDAGILVMDVLLPPGLIAGEICNIPRVILFHMPEYMPGPNRPPGVMGLTPGKGIFGRFRDRVLMKVFNIKLNSYLPKINKIRAFYELQPLKNLSDLLHGADLRLIQTTELFDFPIKPVPKNVRYIGPILDDPDWANEWENPWTEDDSNPLIVISLSTTFQNQAAVIQSCIDALSGIKVRGLVTLGLAMEDELFSLPENVKLIKSAPHSQVFPHSDAVITHGGHGTIMRALSFGLPIICLPMGRDQKDNAAKVVHHGLGLKLSKKSSPKDITRAIHEILENPSYRSKAKKMGMAILEDCKAERGIMELEKLAWINKKVQEPAPNQLP</sequence>
<protein>
    <submittedName>
        <fullName evidence="2">Glycosyltransferase</fullName>
    </submittedName>
</protein>
<evidence type="ECO:0000313" key="3">
    <source>
        <dbReference type="Proteomes" id="UP001597414"/>
    </source>
</evidence>
<evidence type="ECO:0000259" key="1">
    <source>
        <dbReference type="Pfam" id="PF06722"/>
    </source>
</evidence>
<feature type="domain" description="Erythromycin biosynthesis protein CIII-like C-terminal" evidence="1">
    <location>
        <begin position="286"/>
        <end position="400"/>
    </location>
</feature>
<evidence type="ECO:0000313" key="2">
    <source>
        <dbReference type="EMBL" id="MFD2203352.1"/>
    </source>
</evidence>
<reference evidence="3" key="1">
    <citation type="journal article" date="2019" name="Int. J. Syst. Evol. Microbiol.">
        <title>The Global Catalogue of Microorganisms (GCM) 10K type strain sequencing project: providing services to taxonomists for standard genome sequencing and annotation.</title>
        <authorList>
            <consortium name="The Broad Institute Genomics Platform"/>
            <consortium name="The Broad Institute Genome Sequencing Center for Infectious Disease"/>
            <person name="Wu L."/>
            <person name="Ma J."/>
        </authorList>
    </citation>
    <scope>NUCLEOTIDE SEQUENCE [LARGE SCALE GENOMIC DNA]</scope>
    <source>
        <strain evidence="3">KCTC 19812</strain>
    </source>
</reference>
<dbReference type="RefSeq" id="WP_380805639.1">
    <property type="nucleotide sequence ID" value="NZ_JBHUIV010000025.1"/>
</dbReference>